<proteinExistence type="predicted"/>
<dbReference type="RefSeq" id="WP_086392809.1">
    <property type="nucleotide sequence ID" value="NZ_PGDY01000102.1"/>
</dbReference>
<feature type="chain" id="PRO_5040809464" evidence="1">
    <location>
        <begin position="28"/>
        <end position="150"/>
    </location>
</feature>
<dbReference type="Proteomes" id="UP000195087">
    <property type="component" value="Unassembled WGS sequence"/>
</dbReference>
<gene>
    <name evidence="2" type="ORF">BK769_32970</name>
</gene>
<accession>A0A9X6JI89</accession>
<evidence type="ECO:0000256" key="1">
    <source>
        <dbReference type="SAM" id="SignalP"/>
    </source>
</evidence>
<dbReference type="EMBL" id="NFEH01000132">
    <property type="protein sequence ID" value="OTZ66212.1"/>
    <property type="molecule type" value="Genomic_DNA"/>
</dbReference>
<dbReference type="AlphaFoldDB" id="A0A9X6JI89"/>
<organism evidence="2 3">
    <name type="scientific">Bacillus thuringiensis serovar kumamotoensis</name>
    <dbReference type="NCBI Taxonomy" id="132267"/>
    <lineage>
        <taxon>Bacteria</taxon>
        <taxon>Bacillati</taxon>
        <taxon>Bacillota</taxon>
        <taxon>Bacilli</taxon>
        <taxon>Bacillales</taxon>
        <taxon>Bacillaceae</taxon>
        <taxon>Bacillus</taxon>
        <taxon>Bacillus cereus group</taxon>
    </lineage>
</organism>
<reference evidence="2 3" key="1">
    <citation type="submission" date="2016-10" db="EMBL/GenBank/DDBJ databases">
        <title>Comparative genomics of Bacillus thuringiensis reveals a path to pathogens against multiple invertebrate hosts.</title>
        <authorList>
            <person name="Zheng J."/>
            <person name="Gao Q."/>
            <person name="Liu H."/>
            <person name="Peng D."/>
            <person name="Ruan L."/>
            <person name="Sun M."/>
        </authorList>
    </citation>
    <scope>NUCLEOTIDE SEQUENCE [LARGE SCALE GENOMIC DNA]</scope>
    <source>
        <strain evidence="2">BGSC 4W1</strain>
    </source>
</reference>
<comment type="caution">
    <text evidence="2">The sequence shown here is derived from an EMBL/GenBank/DDBJ whole genome shotgun (WGS) entry which is preliminary data.</text>
</comment>
<evidence type="ECO:0000313" key="2">
    <source>
        <dbReference type="EMBL" id="OTZ66212.1"/>
    </source>
</evidence>
<keyword evidence="1" id="KW-0732">Signal</keyword>
<evidence type="ECO:0000313" key="3">
    <source>
        <dbReference type="Proteomes" id="UP000195087"/>
    </source>
</evidence>
<name>A0A9X6JI89_BACUK</name>
<sequence>MKFKKMLMGVTATVCAFSVIAPLNAHASEVEKNVVTNINEEAVMNVSQMQQNISSNPDELPPLIRTKDFHLSQKDVSELKKMAGIYGTGWGLVNAWAKKLGKSATWINMMLLAVPALGVATIDACNKRDKGVIITRTSYGATHTFTCRAK</sequence>
<protein>
    <submittedName>
        <fullName evidence="2">Uncharacterized protein</fullName>
    </submittedName>
</protein>
<feature type="signal peptide" evidence="1">
    <location>
        <begin position="1"/>
        <end position="27"/>
    </location>
</feature>